<feature type="domain" description="Dyp-type peroxidase N-terminal" evidence="10">
    <location>
        <begin position="57"/>
        <end position="211"/>
    </location>
</feature>
<keyword evidence="6" id="KW-0560">Oxidoreductase</keyword>
<evidence type="ECO:0000256" key="7">
    <source>
        <dbReference type="ARBA" id="ARBA00023004"/>
    </source>
</evidence>
<dbReference type="PANTHER" id="PTHR30521:SF4">
    <property type="entry name" value="DEFERROCHELATASE"/>
    <property type="match status" value="1"/>
</dbReference>
<evidence type="ECO:0000256" key="1">
    <source>
        <dbReference type="ARBA" id="ARBA00001970"/>
    </source>
</evidence>
<feature type="chain" id="PRO_5045922016" evidence="9">
    <location>
        <begin position="29"/>
        <end position="411"/>
    </location>
</feature>
<keyword evidence="3" id="KW-0349">Heme</keyword>
<comment type="cofactor">
    <cofactor evidence="1">
        <name>heme b</name>
        <dbReference type="ChEBI" id="CHEBI:60344"/>
    </cofactor>
</comment>
<dbReference type="NCBIfam" id="TIGR01413">
    <property type="entry name" value="Dyp_perox_fam"/>
    <property type="match status" value="1"/>
</dbReference>
<protein>
    <submittedName>
        <fullName evidence="12">Dyp-type peroxidase</fullName>
    </submittedName>
</protein>
<dbReference type="InterPro" id="IPR006314">
    <property type="entry name" value="Dyp_peroxidase"/>
</dbReference>
<name>A0ABU5T3I8_9MICC</name>
<evidence type="ECO:0000259" key="11">
    <source>
        <dbReference type="Pfam" id="PF20628"/>
    </source>
</evidence>
<evidence type="ECO:0000256" key="2">
    <source>
        <dbReference type="ARBA" id="ARBA00022559"/>
    </source>
</evidence>
<dbReference type="InterPro" id="IPR048327">
    <property type="entry name" value="Dyp_perox_N"/>
</dbReference>
<dbReference type="Pfam" id="PF20628">
    <property type="entry name" value="Dyp_perox_C"/>
    <property type="match status" value="1"/>
</dbReference>
<accession>A0ABU5T3I8</accession>
<dbReference type="PROSITE" id="PS51404">
    <property type="entry name" value="DYP_PEROXIDASE"/>
    <property type="match status" value="1"/>
</dbReference>
<evidence type="ECO:0000256" key="6">
    <source>
        <dbReference type="ARBA" id="ARBA00023002"/>
    </source>
</evidence>
<dbReference type="PROSITE" id="PS51318">
    <property type="entry name" value="TAT"/>
    <property type="match status" value="1"/>
</dbReference>
<proteinExistence type="inferred from homology"/>
<dbReference type="EMBL" id="JAYGGQ010000002">
    <property type="protein sequence ID" value="MEA5454225.1"/>
    <property type="molecule type" value="Genomic_DNA"/>
</dbReference>
<reference evidence="12 13" key="1">
    <citation type="submission" date="2023-12" db="EMBL/GenBank/DDBJ databases">
        <title>Sinomonas terricola sp. nov, isolated from litchi orchard soil in Guangdong, PR China.</title>
        <authorList>
            <person name="Jiaxin W."/>
            <person name="Yang Z."/>
            <person name="Honghui Z."/>
        </authorList>
    </citation>
    <scope>NUCLEOTIDE SEQUENCE [LARGE SCALE GENOMIC DNA]</scope>
    <source>
        <strain evidence="12 13">JGH33</strain>
    </source>
</reference>
<dbReference type="Pfam" id="PF04261">
    <property type="entry name" value="Dyp_perox_N"/>
    <property type="match status" value="1"/>
</dbReference>
<comment type="caution">
    <text evidence="12">The sequence shown here is derived from an EMBL/GenBank/DDBJ whole genome shotgun (WGS) entry which is preliminary data.</text>
</comment>
<keyword evidence="7" id="KW-0408">Iron</keyword>
<keyword evidence="5 9" id="KW-0732">Signal</keyword>
<evidence type="ECO:0000256" key="8">
    <source>
        <dbReference type="ARBA" id="ARBA00025737"/>
    </source>
</evidence>
<feature type="domain" description="Dyp-type peroxidase C-terminal" evidence="11">
    <location>
        <begin position="221"/>
        <end position="398"/>
    </location>
</feature>
<organism evidence="12 13">
    <name type="scientific">Sinomonas terricola</name>
    <dbReference type="NCBI Taxonomy" id="3110330"/>
    <lineage>
        <taxon>Bacteria</taxon>
        <taxon>Bacillati</taxon>
        <taxon>Actinomycetota</taxon>
        <taxon>Actinomycetes</taxon>
        <taxon>Micrococcales</taxon>
        <taxon>Micrococcaceae</taxon>
        <taxon>Sinomonas</taxon>
    </lineage>
</organism>
<evidence type="ECO:0000313" key="13">
    <source>
        <dbReference type="Proteomes" id="UP001304769"/>
    </source>
</evidence>
<dbReference type="InterPro" id="IPR011008">
    <property type="entry name" value="Dimeric_a/b-barrel"/>
</dbReference>
<evidence type="ECO:0000256" key="4">
    <source>
        <dbReference type="ARBA" id="ARBA00022723"/>
    </source>
</evidence>
<gene>
    <name evidence="12" type="ORF">SPF06_05755</name>
</gene>
<evidence type="ECO:0000256" key="9">
    <source>
        <dbReference type="SAM" id="SignalP"/>
    </source>
</evidence>
<comment type="similarity">
    <text evidence="8">Belongs to the DyP-type peroxidase family.</text>
</comment>
<evidence type="ECO:0000313" key="12">
    <source>
        <dbReference type="EMBL" id="MEA5454225.1"/>
    </source>
</evidence>
<keyword evidence="4" id="KW-0479">Metal-binding</keyword>
<dbReference type="InterPro" id="IPR006311">
    <property type="entry name" value="TAT_signal"/>
</dbReference>
<keyword evidence="2 12" id="KW-0575">Peroxidase</keyword>
<evidence type="ECO:0000256" key="3">
    <source>
        <dbReference type="ARBA" id="ARBA00022617"/>
    </source>
</evidence>
<evidence type="ECO:0000256" key="5">
    <source>
        <dbReference type="ARBA" id="ARBA00022729"/>
    </source>
</evidence>
<keyword evidence="13" id="KW-1185">Reference proteome</keyword>
<feature type="signal peptide" evidence="9">
    <location>
        <begin position="1"/>
        <end position="28"/>
    </location>
</feature>
<dbReference type="GO" id="GO:0004601">
    <property type="term" value="F:peroxidase activity"/>
    <property type="evidence" value="ECO:0007669"/>
    <property type="project" value="UniProtKB-KW"/>
</dbReference>
<dbReference type="InterPro" id="IPR048328">
    <property type="entry name" value="Dyp_perox_C"/>
</dbReference>
<sequence>MQIQRRSFLIGAGGAAAGGLLSATAARAETTPSAPAESSDVVDFLGANQAGVYRPASQQQHACFAAFKVLCRDAAELKALLQRLTVKAAILGGGHEESAALPSVELSGVDGAPPVNSGVMGEDVPAANFTMTLGLAGSLFDNPALGLAAKKPKGLTDMKVFPKDQIDQEWTGGDLILQLCAGSSDMVHYALRDIMKATRGQLQLEWKINGFHNRPRPDGAPRNLFGYKDGIVNPAQDEKLVWIGKDSGQPVWAEGGTFMVVRSIRMLVEFWDRVGLGEQDGMIGRHRASGAPLGQDKETDTPDYAADPKGETIPLDAHIRLANPRTKETAGSRMLRRGYNYELGVDLNGNLQAGLIFTSFQQSIQEQFEATQTRLADEPMTDYIEPFGGGYFFVVPGVRDEGGFLGEGLFA</sequence>
<dbReference type="RefSeq" id="WP_323278006.1">
    <property type="nucleotide sequence ID" value="NZ_JAYGGQ010000002.1"/>
</dbReference>
<dbReference type="Proteomes" id="UP001304769">
    <property type="component" value="Unassembled WGS sequence"/>
</dbReference>
<dbReference type="PANTHER" id="PTHR30521">
    <property type="entry name" value="DEFERROCHELATASE/PEROXIDASE"/>
    <property type="match status" value="1"/>
</dbReference>
<dbReference type="SUPFAM" id="SSF54909">
    <property type="entry name" value="Dimeric alpha+beta barrel"/>
    <property type="match status" value="1"/>
</dbReference>
<evidence type="ECO:0000259" key="10">
    <source>
        <dbReference type="Pfam" id="PF04261"/>
    </source>
</evidence>